<sequence length="285" mass="29006">MTLIRETTPRPTARPGAAAAHRPAPAPAPVQAPAMSGTRRGVQLILGLLGFAASMAMLLHAGQGGMPWDVLHQGVVRSTGLGFGWVVAITSALVLLAWIPLRQRPGLGTVMNVVVISVTIGPFLGVMDAVAPEPGVATSIVLVLAGVIVNGIATAAYIGVRLGPGPRDGLMTGLVARTGWSVRLVRTGVEVVVVLAGVLLGGTFGWATIAYAFGVGPVVQAATRWRRLVPAGLVDTPGPAGRSPAPAPATAPGGTAGGRTDADLARRAEQIARAMDAIRRAHPDT</sequence>
<protein>
    <recommendedName>
        <fullName evidence="5">Integral membrane protein</fullName>
    </recommendedName>
</protein>
<evidence type="ECO:0008006" key="5">
    <source>
        <dbReference type="Google" id="ProtNLM"/>
    </source>
</evidence>
<reference evidence="3 4" key="1">
    <citation type="submission" date="2021-09" db="EMBL/GenBank/DDBJ databases">
        <title>Isoptericola luteus sp. nov., a novel bacterium isolated from Harbin, the capital city of Heilongjiang province.</title>
        <authorList>
            <person name="Li J."/>
        </authorList>
    </citation>
    <scope>NUCLEOTIDE SEQUENCE [LARGE SCALE GENOMIC DNA]</scope>
    <source>
        <strain evidence="3 4">NEAU-Y5</strain>
    </source>
</reference>
<accession>A0ABS7ZJ13</accession>
<feature type="region of interest" description="Disordered" evidence="1">
    <location>
        <begin position="235"/>
        <end position="264"/>
    </location>
</feature>
<proteinExistence type="predicted"/>
<dbReference type="PANTHER" id="PTHR40078">
    <property type="entry name" value="INTEGRAL MEMBRANE PROTEIN-RELATED"/>
    <property type="match status" value="1"/>
</dbReference>
<evidence type="ECO:0000313" key="3">
    <source>
        <dbReference type="EMBL" id="MCA5895020.1"/>
    </source>
</evidence>
<dbReference type="RefSeq" id="WP_225566752.1">
    <property type="nucleotide sequence ID" value="NZ_JAIXCQ010000015.1"/>
</dbReference>
<feature type="compositionally biased region" description="Low complexity" evidence="1">
    <location>
        <begin position="9"/>
        <end position="23"/>
    </location>
</feature>
<name>A0ABS7ZJ13_9MICO</name>
<organism evidence="3 4">
    <name type="scientific">Isoptericola luteus</name>
    <dbReference type="NCBI Taxonomy" id="2879484"/>
    <lineage>
        <taxon>Bacteria</taxon>
        <taxon>Bacillati</taxon>
        <taxon>Actinomycetota</taxon>
        <taxon>Actinomycetes</taxon>
        <taxon>Micrococcales</taxon>
        <taxon>Promicromonosporaceae</taxon>
        <taxon>Isoptericola</taxon>
    </lineage>
</organism>
<gene>
    <name evidence="3" type="ORF">LEP48_16950</name>
</gene>
<evidence type="ECO:0000313" key="4">
    <source>
        <dbReference type="Proteomes" id="UP001319870"/>
    </source>
</evidence>
<feature type="transmembrane region" description="Helical" evidence="2">
    <location>
        <begin position="113"/>
        <end position="131"/>
    </location>
</feature>
<keyword evidence="2" id="KW-1133">Transmembrane helix</keyword>
<feature type="compositionally biased region" description="Low complexity" evidence="1">
    <location>
        <begin position="236"/>
        <end position="253"/>
    </location>
</feature>
<feature type="transmembrane region" description="Helical" evidence="2">
    <location>
        <begin position="191"/>
        <end position="214"/>
    </location>
</feature>
<dbReference type="InterPro" id="IPR038750">
    <property type="entry name" value="YczE/YyaS-like"/>
</dbReference>
<dbReference type="Pfam" id="PF19700">
    <property type="entry name" value="DUF6198"/>
    <property type="match status" value="1"/>
</dbReference>
<dbReference type="Proteomes" id="UP001319870">
    <property type="component" value="Unassembled WGS sequence"/>
</dbReference>
<keyword evidence="2" id="KW-0472">Membrane</keyword>
<evidence type="ECO:0000256" key="1">
    <source>
        <dbReference type="SAM" id="MobiDB-lite"/>
    </source>
</evidence>
<feature type="transmembrane region" description="Helical" evidence="2">
    <location>
        <begin position="82"/>
        <end position="101"/>
    </location>
</feature>
<comment type="caution">
    <text evidence="3">The sequence shown here is derived from an EMBL/GenBank/DDBJ whole genome shotgun (WGS) entry which is preliminary data.</text>
</comment>
<feature type="transmembrane region" description="Helical" evidence="2">
    <location>
        <begin position="137"/>
        <end position="160"/>
    </location>
</feature>
<keyword evidence="2" id="KW-0812">Transmembrane</keyword>
<feature type="transmembrane region" description="Helical" evidence="2">
    <location>
        <begin position="44"/>
        <end position="62"/>
    </location>
</feature>
<dbReference type="EMBL" id="JAIXCQ010000015">
    <property type="protein sequence ID" value="MCA5895020.1"/>
    <property type="molecule type" value="Genomic_DNA"/>
</dbReference>
<dbReference type="PANTHER" id="PTHR40078:SF1">
    <property type="entry name" value="INTEGRAL MEMBRANE PROTEIN"/>
    <property type="match status" value="1"/>
</dbReference>
<feature type="region of interest" description="Disordered" evidence="1">
    <location>
        <begin position="1"/>
        <end position="34"/>
    </location>
</feature>
<keyword evidence="4" id="KW-1185">Reference proteome</keyword>
<evidence type="ECO:0000256" key="2">
    <source>
        <dbReference type="SAM" id="Phobius"/>
    </source>
</evidence>